<dbReference type="InterPro" id="IPR014031">
    <property type="entry name" value="Ketoacyl_synth_C"/>
</dbReference>
<dbReference type="NCBIfam" id="NF005589">
    <property type="entry name" value="PRK07314.1"/>
    <property type="match status" value="1"/>
</dbReference>
<feature type="non-terminal residue" evidence="4">
    <location>
        <position position="1"/>
    </location>
</feature>
<dbReference type="InterPro" id="IPR018201">
    <property type="entry name" value="Ketoacyl_synth_AS"/>
</dbReference>
<proteinExistence type="inferred from homology"/>
<dbReference type="InterPro" id="IPR014030">
    <property type="entry name" value="Ketoacyl_synth_N"/>
</dbReference>
<dbReference type="Pfam" id="PF02801">
    <property type="entry name" value="Ketoacyl-synt_C"/>
    <property type="match status" value="1"/>
</dbReference>
<dbReference type="PROSITE" id="PS00606">
    <property type="entry name" value="KS3_1"/>
    <property type="match status" value="1"/>
</dbReference>
<comment type="caution">
    <text evidence="4">The sequence shown here is derived from an EMBL/GenBank/DDBJ whole genome shotgun (WGS) entry which is preliminary data.</text>
</comment>
<protein>
    <recommendedName>
        <fullName evidence="3">Ketosynthase family 3 (KS3) domain-containing protein</fullName>
    </recommendedName>
</protein>
<dbReference type="InterPro" id="IPR000794">
    <property type="entry name" value="Beta-ketoacyl_synthase"/>
</dbReference>
<reference evidence="4" key="1">
    <citation type="journal article" date="2014" name="Front. Microbiol.">
        <title>High frequency of phylogenetically diverse reductive dehalogenase-homologous genes in deep subseafloor sedimentary metagenomes.</title>
        <authorList>
            <person name="Kawai M."/>
            <person name="Futagami T."/>
            <person name="Toyoda A."/>
            <person name="Takaki Y."/>
            <person name="Nishi S."/>
            <person name="Hori S."/>
            <person name="Arai W."/>
            <person name="Tsubouchi T."/>
            <person name="Morono Y."/>
            <person name="Uchiyama I."/>
            <person name="Ito T."/>
            <person name="Fujiyama A."/>
            <person name="Inagaki F."/>
            <person name="Takami H."/>
        </authorList>
    </citation>
    <scope>NUCLEOTIDE SEQUENCE</scope>
    <source>
        <strain evidence="4">Expedition CK06-06</strain>
    </source>
</reference>
<evidence type="ECO:0000256" key="2">
    <source>
        <dbReference type="ARBA" id="ARBA00022679"/>
    </source>
</evidence>
<dbReference type="SUPFAM" id="SSF53901">
    <property type="entry name" value="Thiolase-like"/>
    <property type="match status" value="2"/>
</dbReference>
<dbReference type="AlphaFoldDB" id="X1A270"/>
<dbReference type="PANTHER" id="PTHR11712">
    <property type="entry name" value="POLYKETIDE SYNTHASE-RELATED"/>
    <property type="match status" value="1"/>
</dbReference>
<organism evidence="4">
    <name type="scientific">marine sediment metagenome</name>
    <dbReference type="NCBI Taxonomy" id="412755"/>
    <lineage>
        <taxon>unclassified sequences</taxon>
        <taxon>metagenomes</taxon>
        <taxon>ecological metagenomes</taxon>
    </lineage>
</organism>
<sequence>KDNFDIGASIASGIGGAETWEQQHKRLIEMGPDRVSPFFIPMLIINMASSQISLHFKIRGPIISATTACSASANSIGDAFEIIRRKKAKIMLAGGSEAAITPMAVAGFSNMRALSTRNDEPKKACRPFDKDRDGFVMGEGAGVLILEDLEHAVERKANIYAEVIGYGMTGDAYHVAAMDMSGKSVAKAIEFSLLDAGININEVDYINAHGTSTKINDVAETKAIKLALKENSKKVMVSSTKSMTGHCLGAAGAVEIAACALAIKNKIVPPTINLDNPDPECDLDYVPHFARKHDVKVAFSNSMGFGGHNVAITLRKI</sequence>
<name>X1A270_9ZZZZ</name>
<keyword evidence="2" id="KW-0808">Transferase</keyword>
<dbReference type="CDD" id="cd00834">
    <property type="entry name" value="KAS_I_II"/>
    <property type="match status" value="1"/>
</dbReference>
<dbReference type="GO" id="GO:0004315">
    <property type="term" value="F:3-oxoacyl-[acyl-carrier-protein] synthase activity"/>
    <property type="evidence" value="ECO:0007669"/>
    <property type="project" value="InterPro"/>
</dbReference>
<dbReference type="InterPro" id="IPR020841">
    <property type="entry name" value="PKS_Beta-ketoAc_synthase_dom"/>
</dbReference>
<dbReference type="EMBL" id="BART01001329">
    <property type="protein sequence ID" value="GAG66878.1"/>
    <property type="molecule type" value="Genomic_DNA"/>
</dbReference>
<evidence type="ECO:0000313" key="4">
    <source>
        <dbReference type="EMBL" id="GAG66878.1"/>
    </source>
</evidence>
<comment type="similarity">
    <text evidence="1">Belongs to the thiolase-like superfamily. Beta-ketoacyl-ACP synthases family.</text>
</comment>
<evidence type="ECO:0000259" key="3">
    <source>
        <dbReference type="PROSITE" id="PS52004"/>
    </source>
</evidence>
<dbReference type="Gene3D" id="3.40.47.10">
    <property type="match status" value="1"/>
</dbReference>
<dbReference type="PANTHER" id="PTHR11712:SF336">
    <property type="entry name" value="3-OXOACYL-[ACYL-CARRIER-PROTEIN] SYNTHASE, MITOCHONDRIAL"/>
    <property type="match status" value="1"/>
</dbReference>
<accession>X1A270</accession>
<dbReference type="FunFam" id="3.40.47.10:FF:000029">
    <property type="entry name" value="3-oxoacyl-[acyl-carrier-protein] synthase 1"/>
    <property type="match status" value="1"/>
</dbReference>
<dbReference type="InterPro" id="IPR016039">
    <property type="entry name" value="Thiolase-like"/>
</dbReference>
<dbReference type="Pfam" id="PF00109">
    <property type="entry name" value="ketoacyl-synt"/>
    <property type="match status" value="1"/>
</dbReference>
<dbReference type="GO" id="GO:0005829">
    <property type="term" value="C:cytosol"/>
    <property type="evidence" value="ECO:0007669"/>
    <property type="project" value="TreeGrafter"/>
</dbReference>
<dbReference type="GO" id="GO:0006633">
    <property type="term" value="P:fatty acid biosynthetic process"/>
    <property type="evidence" value="ECO:0007669"/>
    <property type="project" value="InterPro"/>
</dbReference>
<evidence type="ECO:0000256" key="1">
    <source>
        <dbReference type="ARBA" id="ARBA00008467"/>
    </source>
</evidence>
<gene>
    <name evidence="4" type="ORF">S01H4_04819</name>
</gene>
<dbReference type="SMART" id="SM00825">
    <property type="entry name" value="PKS_KS"/>
    <property type="match status" value="1"/>
</dbReference>
<feature type="domain" description="Ketosynthase family 3 (KS3)" evidence="3">
    <location>
        <begin position="1"/>
        <end position="316"/>
    </location>
</feature>
<dbReference type="PROSITE" id="PS52004">
    <property type="entry name" value="KS3_2"/>
    <property type="match status" value="1"/>
</dbReference>